<dbReference type="EMBL" id="CP023445">
    <property type="protein sequence ID" value="ATE54275.1"/>
    <property type="molecule type" value="Genomic_DNA"/>
</dbReference>
<evidence type="ECO:0000256" key="2">
    <source>
        <dbReference type="SAM" id="Phobius"/>
    </source>
</evidence>
<gene>
    <name evidence="4" type="ORF">CNX65_14040</name>
</gene>
<evidence type="ECO:0000313" key="5">
    <source>
        <dbReference type="Proteomes" id="UP000218505"/>
    </source>
</evidence>
<sequence length="242" mass="24994">MDCDTCREALSARLDGEAAPLPPAWTDAHLAKCPDCARWRDRAQALTRVVRVREAPAVPDLAAVVLADLPPAHVALRPRLALAAVALAQLWLALAQLLTGATGHDVTAGHGAQGLSGHLFNEGAAWNLALGVGLLVAAVDGRRASGLLPTLGGFVVLLLGFSAHDLAEGAATATRVSSHLPLVVGLVLLLLVARAHRDHPAPESAARPGPGPARTADHDVPPPRAGRAPTRHLRPIAHRGAA</sequence>
<feature type="compositionally biased region" description="Basic residues" evidence="1">
    <location>
        <begin position="229"/>
        <end position="242"/>
    </location>
</feature>
<reference evidence="4" key="1">
    <citation type="submission" date="2017-09" db="EMBL/GenBank/DDBJ databases">
        <title>Complete Genome Sequence of ansamitocin-producing Bacterium Actinosynnema pretiosum X47.</title>
        <authorList>
            <person name="Cao G."/>
            <person name="Zong G."/>
            <person name="Zhong C."/>
            <person name="Fu J."/>
        </authorList>
    </citation>
    <scope>NUCLEOTIDE SEQUENCE [LARGE SCALE GENOMIC DNA]</scope>
    <source>
        <strain evidence="4">X47</strain>
    </source>
</reference>
<dbReference type="AlphaFoldDB" id="A0A290Z5N1"/>
<feature type="domain" description="Putative zinc-finger" evidence="3">
    <location>
        <begin position="3"/>
        <end position="37"/>
    </location>
</feature>
<feature type="transmembrane region" description="Helical" evidence="2">
    <location>
        <begin position="119"/>
        <end position="139"/>
    </location>
</feature>
<keyword evidence="2" id="KW-0472">Membrane</keyword>
<feature type="compositionally biased region" description="Low complexity" evidence="1">
    <location>
        <begin position="202"/>
        <end position="214"/>
    </location>
</feature>
<dbReference type="RefSeq" id="WP_096493263.1">
    <property type="nucleotide sequence ID" value="NZ_CP023445.1"/>
</dbReference>
<evidence type="ECO:0000259" key="3">
    <source>
        <dbReference type="Pfam" id="PF13490"/>
    </source>
</evidence>
<name>A0A290Z5N1_9PSEU</name>
<feature type="region of interest" description="Disordered" evidence="1">
    <location>
        <begin position="200"/>
        <end position="242"/>
    </location>
</feature>
<protein>
    <recommendedName>
        <fullName evidence="3">Putative zinc-finger domain-containing protein</fullName>
    </recommendedName>
</protein>
<keyword evidence="2" id="KW-0812">Transmembrane</keyword>
<feature type="transmembrane region" description="Helical" evidence="2">
    <location>
        <begin position="146"/>
        <end position="164"/>
    </location>
</feature>
<feature type="transmembrane region" description="Helical" evidence="2">
    <location>
        <begin position="80"/>
        <end position="99"/>
    </location>
</feature>
<dbReference type="Proteomes" id="UP000218505">
    <property type="component" value="Chromosome"/>
</dbReference>
<accession>A0A290Z5N1</accession>
<organism evidence="4 5">
    <name type="scientific">Actinosynnema pretiosum</name>
    <dbReference type="NCBI Taxonomy" id="42197"/>
    <lineage>
        <taxon>Bacteria</taxon>
        <taxon>Bacillati</taxon>
        <taxon>Actinomycetota</taxon>
        <taxon>Actinomycetes</taxon>
        <taxon>Pseudonocardiales</taxon>
        <taxon>Pseudonocardiaceae</taxon>
        <taxon>Actinosynnema</taxon>
    </lineage>
</organism>
<evidence type="ECO:0000313" key="4">
    <source>
        <dbReference type="EMBL" id="ATE54275.1"/>
    </source>
</evidence>
<dbReference type="InterPro" id="IPR027383">
    <property type="entry name" value="Znf_put"/>
</dbReference>
<keyword evidence="2" id="KW-1133">Transmembrane helix</keyword>
<proteinExistence type="predicted"/>
<dbReference type="Pfam" id="PF13490">
    <property type="entry name" value="zf-HC2"/>
    <property type="match status" value="1"/>
</dbReference>
<feature type="transmembrane region" description="Helical" evidence="2">
    <location>
        <begin position="176"/>
        <end position="193"/>
    </location>
</feature>
<keyword evidence="5" id="KW-1185">Reference proteome</keyword>
<dbReference type="KEGG" id="apre:CNX65_14040"/>
<evidence type="ECO:0000256" key="1">
    <source>
        <dbReference type="SAM" id="MobiDB-lite"/>
    </source>
</evidence>